<dbReference type="OrthoDB" id="2991611at2"/>
<accession>A0A4R3L0V9</accession>
<protein>
    <submittedName>
        <fullName evidence="2">Uncharacterized protein</fullName>
    </submittedName>
</protein>
<dbReference type="AlphaFoldDB" id="A0A4R3L0V9"/>
<dbReference type="EMBL" id="SMAG01000009">
    <property type="protein sequence ID" value="TCS93151.1"/>
    <property type="molecule type" value="Genomic_DNA"/>
</dbReference>
<dbReference type="RefSeq" id="WP_131926296.1">
    <property type="nucleotide sequence ID" value="NZ_SMAG01000009.1"/>
</dbReference>
<evidence type="ECO:0000256" key="1">
    <source>
        <dbReference type="SAM" id="MobiDB-lite"/>
    </source>
</evidence>
<evidence type="ECO:0000313" key="2">
    <source>
        <dbReference type="EMBL" id="TCS93151.1"/>
    </source>
</evidence>
<comment type="caution">
    <text evidence="2">The sequence shown here is derived from an EMBL/GenBank/DDBJ whole genome shotgun (WGS) entry which is preliminary data.</text>
</comment>
<feature type="region of interest" description="Disordered" evidence="1">
    <location>
        <begin position="1"/>
        <end position="23"/>
    </location>
</feature>
<sequence length="93" mass="10676">MKRRISNRHRPLKKIARKRQKKQNANRELLYWIRVYVKHLVEKEKETVQASIQNGARIGASSGLVNIIVQIPINLGDSTSLNKSNENSLTNTL</sequence>
<keyword evidence="3" id="KW-1185">Reference proteome</keyword>
<dbReference type="Proteomes" id="UP000294937">
    <property type="component" value="Unassembled WGS sequence"/>
</dbReference>
<name>A0A4R3L0V9_9BACL</name>
<gene>
    <name evidence="2" type="ORF">EDD58_10993</name>
</gene>
<evidence type="ECO:0000313" key="3">
    <source>
        <dbReference type="Proteomes" id="UP000294937"/>
    </source>
</evidence>
<proteinExistence type="predicted"/>
<organism evidence="2 3">
    <name type="scientific">Hazenella coriacea</name>
    <dbReference type="NCBI Taxonomy" id="1179467"/>
    <lineage>
        <taxon>Bacteria</taxon>
        <taxon>Bacillati</taxon>
        <taxon>Bacillota</taxon>
        <taxon>Bacilli</taxon>
        <taxon>Bacillales</taxon>
        <taxon>Thermoactinomycetaceae</taxon>
        <taxon>Hazenella</taxon>
    </lineage>
</organism>
<reference evidence="2 3" key="1">
    <citation type="submission" date="2019-03" db="EMBL/GenBank/DDBJ databases">
        <title>Genomic Encyclopedia of Type Strains, Phase IV (KMG-IV): sequencing the most valuable type-strain genomes for metagenomic binning, comparative biology and taxonomic classification.</title>
        <authorList>
            <person name="Goeker M."/>
        </authorList>
    </citation>
    <scope>NUCLEOTIDE SEQUENCE [LARGE SCALE GENOMIC DNA]</scope>
    <source>
        <strain evidence="2 3">DSM 45707</strain>
    </source>
</reference>